<dbReference type="AlphaFoldDB" id="A0A4C1XJZ7"/>
<reference evidence="1 2" key="1">
    <citation type="journal article" date="2019" name="Commun. Biol.">
        <title>The bagworm genome reveals a unique fibroin gene that provides high tensile strength.</title>
        <authorList>
            <person name="Kono N."/>
            <person name="Nakamura H."/>
            <person name="Ohtoshi R."/>
            <person name="Tomita M."/>
            <person name="Numata K."/>
            <person name="Arakawa K."/>
        </authorList>
    </citation>
    <scope>NUCLEOTIDE SEQUENCE [LARGE SCALE GENOMIC DNA]</scope>
</reference>
<sequence>MPHVTKACKNATNIYKSIARTAKATWGLNPEIMRTIYVAVIEPIFMCASSAQAPGDAGFHWVAQDYETSQLLTGYGCFRKRLYVMKLSATSFLRMKLVNGIEWTNVGPVYYTDLVDCEANFDRLVEFART</sequence>
<gene>
    <name evidence="1" type="ORF">EVAR_50654_1</name>
</gene>
<accession>A0A4C1XJZ7</accession>
<proteinExistence type="predicted"/>
<dbReference type="Proteomes" id="UP000299102">
    <property type="component" value="Unassembled WGS sequence"/>
</dbReference>
<organism evidence="1 2">
    <name type="scientific">Eumeta variegata</name>
    <name type="common">Bagworm moth</name>
    <name type="synonym">Eumeta japonica</name>
    <dbReference type="NCBI Taxonomy" id="151549"/>
    <lineage>
        <taxon>Eukaryota</taxon>
        <taxon>Metazoa</taxon>
        <taxon>Ecdysozoa</taxon>
        <taxon>Arthropoda</taxon>
        <taxon>Hexapoda</taxon>
        <taxon>Insecta</taxon>
        <taxon>Pterygota</taxon>
        <taxon>Neoptera</taxon>
        <taxon>Endopterygota</taxon>
        <taxon>Lepidoptera</taxon>
        <taxon>Glossata</taxon>
        <taxon>Ditrysia</taxon>
        <taxon>Tineoidea</taxon>
        <taxon>Psychidae</taxon>
        <taxon>Oiketicinae</taxon>
        <taxon>Eumeta</taxon>
    </lineage>
</organism>
<dbReference type="OrthoDB" id="411823at2759"/>
<dbReference type="EMBL" id="BGZK01000850">
    <property type="protein sequence ID" value="GBP62824.1"/>
    <property type="molecule type" value="Genomic_DNA"/>
</dbReference>
<evidence type="ECO:0000313" key="2">
    <source>
        <dbReference type="Proteomes" id="UP000299102"/>
    </source>
</evidence>
<comment type="caution">
    <text evidence="1">The sequence shown here is derived from an EMBL/GenBank/DDBJ whole genome shotgun (WGS) entry which is preliminary data.</text>
</comment>
<evidence type="ECO:0000313" key="1">
    <source>
        <dbReference type="EMBL" id="GBP62824.1"/>
    </source>
</evidence>
<keyword evidence="2" id="KW-1185">Reference proteome</keyword>
<protein>
    <submittedName>
        <fullName evidence="1">Uncharacterized protein</fullName>
    </submittedName>
</protein>
<name>A0A4C1XJZ7_EUMVA</name>